<dbReference type="EC" id="2.1.1.-" evidence="8"/>
<keyword evidence="4" id="KW-0949">S-adenosyl-L-methionine</keyword>
<dbReference type="Pfam" id="PF01555">
    <property type="entry name" value="N6_N4_Mtase"/>
    <property type="match status" value="1"/>
</dbReference>
<dbReference type="PROSITE" id="PS00093">
    <property type="entry name" value="N4_MTASE"/>
    <property type="match status" value="1"/>
</dbReference>
<reference evidence="11 12" key="1">
    <citation type="journal article" date="2011" name="ISME J.">
        <title>Community ecology of hot spring cyanobacterial mats: predominant populations and their functional potential.</title>
        <authorList>
            <person name="Klatt C.G."/>
            <person name="Wood J.M."/>
            <person name="Rusch D.B."/>
            <person name="Bateson M.M."/>
            <person name="Hamamura N."/>
            <person name="Heidelberg J.F."/>
            <person name="Grossman A.R."/>
            <person name="Bhaya D."/>
            <person name="Cohan F.M."/>
            <person name="Kuhl M."/>
            <person name="Bryant D.A."/>
            <person name="Ward D.M."/>
        </authorList>
    </citation>
    <scope>NUCLEOTIDE SEQUENCE [LARGE SCALE GENOMIC DNA]</scope>
    <source>
        <strain evidence="11">OS</strain>
    </source>
</reference>
<dbReference type="InterPro" id="IPR017985">
    <property type="entry name" value="MeTrfase_CN4_CS"/>
</dbReference>
<feature type="domain" description="Helix-turn-helix" evidence="10">
    <location>
        <begin position="11"/>
        <end position="57"/>
    </location>
</feature>
<protein>
    <recommendedName>
        <fullName evidence="8">Methyltransferase</fullName>
        <ecNumber evidence="8">2.1.1.-</ecNumber>
    </recommendedName>
</protein>
<keyword evidence="2" id="KW-0489">Methyltransferase</keyword>
<dbReference type="GO" id="GO:0003677">
    <property type="term" value="F:DNA binding"/>
    <property type="evidence" value="ECO:0007669"/>
    <property type="project" value="UniProtKB-KW"/>
</dbReference>
<keyword evidence="6" id="KW-0238">DNA-binding</keyword>
<comment type="catalytic activity">
    <reaction evidence="7">
        <text>a 2'-deoxycytidine in DNA + S-adenosyl-L-methionine = an N(4)-methyl-2'-deoxycytidine in DNA + S-adenosyl-L-homocysteine + H(+)</text>
        <dbReference type="Rhea" id="RHEA:16857"/>
        <dbReference type="Rhea" id="RHEA-COMP:11369"/>
        <dbReference type="Rhea" id="RHEA-COMP:13674"/>
        <dbReference type="ChEBI" id="CHEBI:15378"/>
        <dbReference type="ChEBI" id="CHEBI:57856"/>
        <dbReference type="ChEBI" id="CHEBI:59789"/>
        <dbReference type="ChEBI" id="CHEBI:85452"/>
        <dbReference type="ChEBI" id="CHEBI:137933"/>
        <dbReference type="EC" id="2.1.1.113"/>
    </reaction>
</comment>
<dbReference type="GO" id="GO:0009307">
    <property type="term" value="P:DNA restriction-modification system"/>
    <property type="evidence" value="ECO:0007669"/>
    <property type="project" value="UniProtKB-KW"/>
</dbReference>
<evidence type="ECO:0000256" key="4">
    <source>
        <dbReference type="ARBA" id="ARBA00022691"/>
    </source>
</evidence>
<evidence type="ECO:0000256" key="7">
    <source>
        <dbReference type="ARBA" id="ARBA00049120"/>
    </source>
</evidence>
<evidence type="ECO:0000259" key="10">
    <source>
        <dbReference type="Pfam" id="PF12728"/>
    </source>
</evidence>
<dbReference type="InterPro" id="IPR001091">
    <property type="entry name" value="RM_Methyltransferase"/>
</dbReference>
<dbReference type="SUPFAM" id="SSF53335">
    <property type="entry name" value="S-adenosyl-L-methionine-dependent methyltransferases"/>
    <property type="match status" value="1"/>
</dbReference>
<keyword evidence="3" id="KW-0808">Transferase</keyword>
<evidence type="ECO:0000256" key="5">
    <source>
        <dbReference type="ARBA" id="ARBA00022747"/>
    </source>
</evidence>
<evidence type="ECO:0000256" key="2">
    <source>
        <dbReference type="ARBA" id="ARBA00022603"/>
    </source>
</evidence>
<comment type="similarity">
    <text evidence="1">Belongs to the N(4)/N(6)-methyltransferase family. N(4) subfamily.</text>
</comment>
<dbReference type="InterPro" id="IPR029063">
    <property type="entry name" value="SAM-dependent_MTases_sf"/>
</dbReference>
<evidence type="ECO:0000256" key="1">
    <source>
        <dbReference type="ARBA" id="ARBA00010203"/>
    </source>
</evidence>
<dbReference type="GO" id="GO:0032259">
    <property type="term" value="P:methylation"/>
    <property type="evidence" value="ECO:0007669"/>
    <property type="project" value="UniProtKB-KW"/>
</dbReference>
<gene>
    <name evidence="11" type="ORF">D0433_01885</name>
</gene>
<evidence type="ECO:0000313" key="11">
    <source>
        <dbReference type="EMBL" id="RFM25162.1"/>
    </source>
</evidence>
<sequence>MSMKDYQERTYLSAIEAAKYLNLPVKTLEQFVKSGKLKTTIAASGQRRFSLSDLKALDAQRSRRAHKPQPSRLNVIEQHGTTQTVIVGSSTQMKELADASVHLIVTSPPYFNAKMYAREPLKEDLGDIHNLDEWLEKIGLVWRECFRVLQPGRKLFINIMNLPVRLDGGGYRTLNLVGRTIDLCESIGFIFKRDIVWHKTNGVRAHFGTYPYPGGILINNMHEFILEFDKPQKVGSNKYGHLTKEQKEQSKLDKDFWLSIKNSDVWLMKPEKSGQNRTHVAPFPKELPRRLIKAFSYVGETVLDPFLGSGTTCVVAAELGRNGIGYELNPDIAKDAVRQIREIPLTIFSTSNENP</sequence>
<dbReference type="Pfam" id="PF12728">
    <property type="entry name" value="HTH_17"/>
    <property type="match status" value="1"/>
</dbReference>
<dbReference type="Proteomes" id="UP000266389">
    <property type="component" value="Unassembled WGS sequence"/>
</dbReference>
<dbReference type="AlphaFoldDB" id="A0A395M383"/>
<evidence type="ECO:0000256" key="3">
    <source>
        <dbReference type="ARBA" id="ARBA00022679"/>
    </source>
</evidence>
<dbReference type="Gene3D" id="3.40.50.150">
    <property type="entry name" value="Vaccinia Virus protein VP39"/>
    <property type="match status" value="1"/>
</dbReference>
<evidence type="ECO:0000313" key="12">
    <source>
        <dbReference type="Proteomes" id="UP000266389"/>
    </source>
</evidence>
<dbReference type="InterPro" id="IPR002941">
    <property type="entry name" value="DNA_methylase_N4/N6"/>
</dbReference>
<evidence type="ECO:0000256" key="6">
    <source>
        <dbReference type="ARBA" id="ARBA00023125"/>
    </source>
</evidence>
<dbReference type="PRINTS" id="PR00508">
    <property type="entry name" value="S21N4MTFRASE"/>
</dbReference>
<accession>A0A395M383</accession>
<dbReference type="GO" id="GO:0015667">
    <property type="term" value="F:site-specific DNA-methyltransferase (cytosine-N4-specific) activity"/>
    <property type="evidence" value="ECO:0007669"/>
    <property type="project" value="UniProtKB-EC"/>
</dbReference>
<evidence type="ECO:0000259" key="9">
    <source>
        <dbReference type="Pfam" id="PF01555"/>
    </source>
</evidence>
<proteinExistence type="inferred from homology"/>
<evidence type="ECO:0000256" key="8">
    <source>
        <dbReference type="RuleBase" id="RU362026"/>
    </source>
</evidence>
<dbReference type="InterPro" id="IPR041657">
    <property type="entry name" value="HTH_17"/>
</dbReference>
<feature type="domain" description="DNA methylase N-4/N-6" evidence="9">
    <location>
        <begin position="101"/>
        <end position="336"/>
    </location>
</feature>
<organism evidence="11 12">
    <name type="scientific">Candidatus Thermochlorobacter aerophilus</name>
    <dbReference type="NCBI Taxonomy" id="1868324"/>
    <lineage>
        <taxon>Bacteria</taxon>
        <taxon>Pseudomonadati</taxon>
        <taxon>Chlorobiota</taxon>
        <taxon>Chlorobiia</taxon>
        <taxon>Chlorobiales</taxon>
        <taxon>Candidatus Thermochlorobacteriaceae</taxon>
        <taxon>Candidatus Thermochlorobacter</taxon>
    </lineage>
</organism>
<keyword evidence="5" id="KW-0680">Restriction system</keyword>
<name>A0A395M383_9BACT</name>
<dbReference type="EMBL" id="PHFL01000008">
    <property type="protein sequence ID" value="RFM25162.1"/>
    <property type="molecule type" value="Genomic_DNA"/>
</dbReference>
<dbReference type="GO" id="GO:0008170">
    <property type="term" value="F:N-methyltransferase activity"/>
    <property type="evidence" value="ECO:0007669"/>
    <property type="project" value="InterPro"/>
</dbReference>
<comment type="caution">
    <text evidence="11">The sequence shown here is derived from an EMBL/GenBank/DDBJ whole genome shotgun (WGS) entry which is preliminary data.</text>
</comment>